<feature type="transmembrane region" description="Helical" evidence="8">
    <location>
        <begin position="169"/>
        <end position="187"/>
    </location>
</feature>
<evidence type="ECO:0000256" key="6">
    <source>
        <dbReference type="ARBA" id="ARBA00022989"/>
    </source>
</evidence>
<keyword evidence="7 8" id="KW-0472">Membrane</keyword>
<dbReference type="GO" id="GO:0005886">
    <property type="term" value="C:plasma membrane"/>
    <property type="evidence" value="ECO:0007669"/>
    <property type="project" value="UniProtKB-SubCell"/>
</dbReference>
<evidence type="ECO:0000256" key="2">
    <source>
        <dbReference type="ARBA" id="ARBA00010735"/>
    </source>
</evidence>
<sequence length="234" mass="25064">MNTLPRALWRHPEFQLGAREMAAPALGIAAWGLVTGVAMVKSGLSLAQALAMTLLVFAGSAQLAALPLLVAGAPLWVILATGFCVNLRFVIFSARWRGYFGHLPRVRRLAMLYAAGDLTFVNFVRRFPEAAPDERQLPYFWGALSVNWGAWQIASVAGILAAEQIPSHWGLGFAGVLALLGLSYSLATERAQWAVAAVAAGVALLTYGLPLKLYIVAAIVAACVTGHVLERARR</sequence>
<keyword evidence="3" id="KW-0813">Transport</keyword>
<comment type="similarity">
    <text evidence="2">Belongs to the AzlC family.</text>
</comment>
<reference evidence="9 10" key="1">
    <citation type="submission" date="2020-08" db="EMBL/GenBank/DDBJ databases">
        <title>Genomic Encyclopedia of Type Strains, Phase IV (KMG-IV): sequencing the most valuable type-strain genomes for metagenomic binning, comparative biology and taxonomic classification.</title>
        <authorList>
            <person name="Goeker M."/>
        </authorList>
    </citation>
    <scope>NUCLEOTIDE SEQUENCE [LARGE SCALE GENOMIC DNA]</scope>
    <source>
        <strain evidence="9 10">DSM 23958</strain>
    </source>
</reference>
<feature type="transmembrane region" description="Helical" evidence="8">
    <location>
        <begin position="21"/>
        <end position="40"/>
    </location>
</feature>
<dbReference type="Proteomes" id="UP000554837">
    <property type="component" value="Unassembled WGS sequence"/>
</dbReference>
<dbReference type="RefSeq" id="WP_375137403.1">
    <property type="nucleotide sequence ID" value="NZ_CP040709.1"/>
</dbReference>
<dbReference type="AlphaFoldDB" id="A0A840S9B4"/>
<gene>
    <name evidence="9" type="ORF">HNQ51_003578</name>
</gene>
<evidence type="ECO:0000256" key="5">
    <source>
        <dbReference type="ARBA" id="ARBA00022692"/>
    </source>
</evidence>
<comment type="caution">
    <text evidence="9">The sequence shown here is derived from an EMBL/GenBank/DDBJ whole genome shotgun (WGS) entry which is preliminary data.</text>
</comment>
<feature type="transmembrane region" description="Helical" evidence="8">
    <location>
        <begin position="75"/>
        <end position="96"/>
    </location>
</feature>
<comment type="subcellular location">
    <subcellularLocation>
        <location evidence="1">Cell membrane</location>
        <topology evidence="1">Multi-pass membrane protein</topology>
    </subcellularLocation>
</comment>
<evidence type="ECO:0000313" key="10">
    <source>
        <dbReference type="Proteomes" id="UP000554837"/>
    </source>
</evidence>
<evidence type="ECO:0000313" key="9">
    <source>
        <dbReference type="EMBL" id="MBB5206233.1"/>
    </source>
</evidence>
<dbReference type="InterPro" id="IPR011606">
    <property type="entry name" value="Brnchd-chn_aa_trnsp_permease"/>
</dbReference>
<dbReference type="PANTHER" id="PTHR34979:SF1">
    <property type="entry name" value="INNER MEMBRANE PROTEIN YGAZ"/>
    <property type="match status" value="1"/>
</dbReference>
<evidence type="ECO:0000256" key="8">
    <source>
        <dbReference type="SAM" id="Phobius"/>
    </source>
</evidence>
<dbReference type="EMBL" id="JACHHO010000008">
    <property type="protein sequence ID" value="MBB5206233.1"/>
    <property type="molecule type" value="Genomic_DNA"/>
</dbReference>
<feature type="transmembrane region" description="Helical" evidence="8">
    <location>
        <begin position="139"/>
        <end position="162"/>
    </location>
</feature>
<feature type="transmembrane region" description="Helical" evidence="8">
    <location>
        <begin position="49"/>
        <end position="69"/>
    </location>
</feature>
<organism evidence="9 10">
    <name type="scientific">Inhella inkyongensis</name>
    <dbReference type="NCBI Taxonomy" id="392593"/>
    <lineage>
        <taxon>Bacteria</taxon>
        <taxon>Pseudomonadati</taxon>
        <taxon>Pseudomonadota</taxon>
        <taxon>Betaproteobacteria</taxon>
        <taxon>Burkholderiales</taxon>
        <taxon>Sphaerotilaceae</taxon>
        <taxon>Inhella</taxon>
    </lineage>
</organism>
<dbReference type="GO" id="GO:1903785">
    <property type="term" value="P:L-valine transmembrane transport"/>
    <property type="evidence" value="ECO:0007669"/>
    <property type="project" value="TreeGrafter"/>
</dbReference>
<keyword evidence="5 8" id="KW-0812">Transmembrane</keyword>
<protein>
    <submittedName>
        <fullName evidence="9">Putative branched-subunit amino acid permease</fullName>
    </submittedName>
</protein>
<evidence type="ECO:0000256" key="3">
    <source>
        <dbReference type="ARBA" id="ARBA00022448"/>
    </source>
</evidence>
<dbReference type="PANTHER" id="PTHR34979">
    <property type="entry name" value="INNER MEMBRANE PROTEIN YGAZ"/>
    <property type="match status" value="1"/>
</dbReference>
<evidence type="ECO:0000256" key="7">
    <source>
        <dbReference type="ARBA" id="ARBA00023136"/>
    </source>
</evidence>
<keyword evidence="10" id="KW-1185">Reference proteome</keyword>
<evidence type="ECO:0000256" key="4">
    <source>
        <dbReference type="ARBA" id="ARBA00022475"/>
    </source>
</evidence>
<accession>A0A840S9B4</accession>
<feature type="transmembrane region" description="Helical" evidence="8">
    <location>
        <begin position="193"/>
        <end position="224"/>
    </location>
</feature>
<proteinExistence type="inferred from homology"/>
<keyword evidence="6 8" id="KW-1133">Transmembrane helix</keyword>
<name>A0A840S9B4_9BURK</name>
<evidence type="ECO:0000256" key="1">
    <source>
        <dbReference type="ARBA" id="ARBA00004651"/>
    </source>
</evidence>
<keyword evidence="4" id="KW-1003">Cell membrane</keyword>
<feature type="transmembrane region" description="Helical" evidence="8">
    <location>
        <begin position="108"/>
        <end position="127"/>
    </location>
</feature>
<dbReference type="Pfam" id="PF03591">
    <property type="entry name" value="AzlC"/>
    <property type="match status" value="1"/>
</dbReference>